<keyword evidence="3" id="KW-1185">Reference proteome</keyword>
<dbReference type="EMBL" id="DP000238">
    <property type="protein sequence ID" value="ABK77489.1"/>
    <property type="molecule type" value="Genomic_DNA"/>
</dbReference>
<feature type="region of interest" description="Disordered" evidence="1">
    <location>
        <begin position="32"/>
        <end position="58"/>
    </location>
</feature>
<gene>
    <name evidence="2" type="ordered locus">CENSYa_0856</name>
</gene>
<dbReference type="Proteomes" id="UP000000758">
    <property type="component" value="Chromosome"/>
</dbReference>
<dbReference type="HOGENOM" id="CLU_1665415_0_0_2"/>
<evidence type="ECO:0000313" key="2">
    <source>
        <dbReference type="EMBL" id="ABK77489.1"/>
    </source>
</evidence>
<sequence length="158" mass="18667">MYDEDTRGHRMVVPQLVLGEFIHVIIEKSEYPDKPSRTREKPEIKEKQKKPRNEPARITEELNRLEEMLYKMRKFHVDLKYMPVLDSNAAVMQVELMSHDRYLTPTDAGIVAIALNDVDSLNFITLDDDLYKNTAIAKYDERLVDEGRRTHRLNFRHP</sequence>
<name>A0RVX2_CENSY</name>
<dbReference type="STRING" id="414004.CENSYa_0856"/>
<protein>
    <submittedName>
        <fullName evidence="2">Uncharacterized protein</fullName>
    </submittedName>
</protein>
<organism evidence="2 3">
    <name type="scientific">Cenarchaeum symbiosum (strain A)</name>
    <dbReference type="NCBI Taxonomy" id="414004"/>
    <lineage>
        <taxon>Archaea</taxon>
        <taxon>Nitrososphaerota</taxon>
        <taxon>Candidatus Cenarchaeales</taxon>
        <taxon>Candidatus Cenarchaeaceae</taxon>
        <taxon>Candidatus Cenarchaeum</taxon>
    </lineage>
</organism>
<accession>A0RVX2</accession>
<dbReference type="AlphaFoldDB" id="A0RVX2"/>
<evidence type="ECO:0000256" key="1">
    <source>
        <dbReference type="SAM" id="MobiDB-lite"/>
    </source>
</evidence>
<dbReference type="KEGG" id="csy:CENSYa_0856"/>
<proteinExistence type="predicted"/>
<dbReference type="EnsemblBacteria" id="ABK77489">
    <property type="protein sequence ID" value="ABK77489"/>
    <property type="gene ID" value="CENSYa_0856"/>
</dbReference>
<evidence type="ECO:0000313" key="3">
    <source>
        <dbReference type="Proteomes" id="UP000000758"/>
    </source>
</evidence>
<reference evidence="2 3" key="1">
    <citation type="journal article" date="2006" name="Proc. Natl. Acad. Sci. U.S.A.">
        <title>Genomic analysis of the uncultivated marine crenarchaeote Cenarchaeum symbiosum.</title>
        <authorList>
            <person name="Hallam S.J."/>
            <person name="Konstantinidis K.T."/>
            <person name="Putnam N."/>
            <person name="Schleper C."/>
            <person name="Watanabe Y."/>
            <person name="Sugahara J."/>
            <person name="Preston C."/>
            <person name="de la Torre J."/>
            <person name="Richardson P.M."/>
            <person name="DeLong E.F."/>
        </authorList>
    </citation>
    <scope>NUCLEOTIDE SEQUENCE [LARGE SCALE GENOMIC DNA]</scope>
    <source>
        <strain evidence="3">A</strain>
    </source>
</reference>